<evidence type="ECO:0000256" key="5">
    <source>
        <dbReference type="SAM" id="MobiDB-lite"/>
    </source>
</evidence>
<evidence type="ECO:0000256" key="3">
    <source>
        <dbReference type="ARBA" id="ARBA00022801"/>
    </source>
</evidence>
<keyword evidence="2" id="KW-0479">Metal-binding</keyword>
<organism evidence="6 7">
    <name type="scientific">Fimbriimonas ginsengisoli Gsoil 348</name>
    <dbReference type="NCBI Taxonomy" id="661478"/>
    <lineage>
        <taxon>Bacteria</taxon>
        <taxon>Bacillati</taxon>
        <taxon>Armatimonadota</taxon>
        <taxon>Fimbriimonadia</taxon>
        <taxon>Fimbriimonadales</taxon>
        <taxon>Fimbriimonadaceae</taxon>
        <taxon>Fimbriimonas</taxon>
    </lineage>
</organism>
<dbReference type="SFLD" id="SFLDS00003">
    <property type="entry name" value="Haloacid_Dehalogenase"/>
    <property type="match status" value="1"/>
</dbReference>
<dbReference type="GO" id="GO:0044281">
    <property type="term" value="P:small molecule metabolic process"/>
    <property type="evidence" value="ECO:0007669"/>
    <property type="project" value="UniProtKB-ARBA"/>
</dbReference>
<dbReference type="GO" id="GO:0046872">
    <property type="term" value="F:metal ion binding"/>
    <property type="evidence" value="ECO:0007669"/>
    <property type="project" value="UniProtKB-KW"/>
</dbReference>
<dbReference type="Pfam" id="PF13419">
    <property type="entry name" value="HAD_2"/>
    <property type="match status" value="1"/>
</dbReference>
<reference evidence="6 7" key="1">
    <citation type="journal article" date="2014" name="PLoS ONE">
        <title>The first complete genome sequence of the class fimbriimonadia in the phylum armatimonadetes.</title>
        <authorList>
            <person name="Hu Z.Y."/>
            <person name="Wang Y.Z."/>
            <person name="Im W.T."/>
            <person name="Wang S.Y."/>
            <person name="Zhao G.P."/>
            <person name="Zheng H.J."/>
            <person name="Quan Z.X."/>
        </authorList>
    </citation>
    <scope>NUCLEOTIDE SEQUENCE [LARGE SCALE GENOMIC DNA]</scope>
    <source>
        <strain evidence="6">Gsoil 348</strain>
    </source>
</reference>
<accession>A0A068NIL8</accession>
<evidence type="ECO:0000256" key="2">
    <source>
        <dbReference type="ARBA" id="ARBA00022723"/>
    </source>
</evidence>
<dbReference type="SUPFAM" id="SSF56784">
    <property type="entry name" value="HAD-like"/>
    <property type="match status" value="1"/>
</dbReference>
<evidence type="ECO:0000256" key="4">
    <source>
        <dbReference type="ARBA" id="ARBA00022842"/>
    </source>
</evidence>
<feature type="region of interest" description="Disordered" evidence="5">
    <location>
        <begin position="1"/>
        <end position="28"/>
    </location>
</feature>
<dbReference type="STRING" id="661478.OP10G_0080"/>
<comment type="cofactor">
    <cofactor evidence="1">
        <name>Mg(2+)</name>
        <dbReference type="ChEBI" id="CHEBI:18420"/>
    </cofactor>
</comment>
<sequence>MSDSSAGDILDANASPLLRDRGEAGPSVEKVHPDLSGVKAIYFDLDDTLCGYWDASKQALRRAFELHGPQGITPEEMVGHWASAFRRFAPTLKETGWYETYLKTAEPTRTEQMRLTLAEAGVIDEARALALSETYMRERDANLRLFSDALLVLDTLKWRYPLGLITNGPADLQRQEIATLGIESYFQNIYIEGEMGVGKPKRTVFDRAAAAVDCKPEELLMVGNSFGHDVAPALEYGWHAVWIRRASDIPPSSTRSEEMPPGANAPDAIIQHLSELLEIPGLAV</sequence>
<feature type="compositionally biased region" description="Basic and acidic residues" evidence="5">
    <location>
        <begin position="18"/>
        <end position="28"/>
    </location>
</feature>
<dbReference type="KEGG" id="fgi:OP10G_0080"/>
<dbReference type="PANTHER" id="PTHR46470">
    <property type="entry name" value="N-ACYLNEURAMINATE-9-PHOSPHATASE"/>
    <property type="match status" value="1"/>
</dbReference>
<keyword evidence="7" id="KW-1185">Reference proteome</keyword>
<name>A0A068NIL8_FIMGI</name>
<dbReference type="PRINTS" id="PR00413">
    <property type="entry name" value="HADHALOGNASE"/>
</dbReference>
<dbReference type="InterPro" id="IPR041492">
    <property type="entry name" value="HAD_2"/>
</dbReference>
<dbReference type="HOGENOM" id="CLU_045011_8_2_0"/>
<evidence type="ECO:0000256" key="1">
    <source>
        <dbReference type="ARBA" id="ARBA00001946"/>
    </source>
</evidence>
<dbReference type="EMBL" id="CP007139">
    <property type="protein sequence ID" value="AIE83448.1"/>
    <property type="molecule type" value="Genomic_DNA"/>
</dbReference>
<dbReference type="Proteomes" id="UP000027982">
    <property type="component" value="Chromosome"/>
</dbReference>
<evidence type="ECO:0000313" key="7">
    <source>
        <dbReference type="Proteomes" id="UP000027982"/>
    </source>
</evidence>
<dbReference type="InterPro" id="IPR036412">
    <property type="entry name" value="HAD-like_sf"/>
</dbReference>
<dbReference type="NCBIfam" id="TIGR01549">
    <property type="entry name" value="HAD-SF-IA-v1"/>
    <property type="match status" value="1"/>
</dbReference>
<gene>
    <name evidence="6" type="ORF">OP10G_0080</name>
</gene>
<dbReference type="SFLD" id="SFLDG01129">
    <property type="entry name" value="C1.5:_HAD__Beta-PGM__Phosphata"/>
    <property type="match status" value="1"/>
</dbReference>
<dbReference type="eggNOG" id="COG1011">
    <property type="taxonomic scope" value="Bacteria"/>
</dbReference>
<keyword evidence="3 6" id="KW-0378">Hydrolase</keyword>
<protein>
    <submittedName>
        <fullName evidence="6">HAD-superfamily hydrolase, subfamily IA, variant 1</fullName>
    </submittedName>
</protein>
<dbReference type="Gene3D" id="3.40.50.1000">
    <property type="entry name" value="HAD superfamily/HAD-like"/>
    <property type="match status" value="1"/>
</dbReference>
<proteinExistence type="predicted"/>
<dbReference type="Gene3D" id="1.20.120.710">
    <property type="entry name" value="Haloacid dehalogenase hydrolase-like domain"/>
    <property type="match status" value="1"/>
</dbReference>
<keyword evidence="4" id="KW-0460">Magnesium</keyword>
<dbReference type="InterPro" id="IPR051400">
    <property type="entry name" value="HAD-like_hydrolase"/>
</dbReference>
<dbReference type="RefSeq" id="WP_025227876.1">
    <property type="nucleotide sequence ID" value="NZ_CP007139.1"/>
</dbReference>
<dbReference type="GO" id="GO:0016791">
    <property type="term" value="F:phosphatase activity"/>
    <property type="evidence" value="ECO:0007669"/>
    <property type="project" value="TreeGrafter"/>
</dbReference>
<evidence type="ECO:0000313" key="6">
    <source>
        <dbReference type="EMBL" id="AIE83448.1"/>
    </source>
</evidence>
<dbReference type="InterPro" id="IPR006439">
    <property type="entry name" value="HAD-SF_hydro_IA"/>
</dbReference>
<dbReference type="InterPro" id="IPR023214">
    <property type="entry name" value="HAD_sf"/>
</dbReference>
<dbReference type="AlphaFoldDB" id="A0A068NIL8"/>
<dbReference type="PANTHER" id="PTHR46470:SF2">
    <property type="entry name" value="GLYCERALDEHYDE 3-PHOSPHATE PHOSPHATASE"/>
    <property type="match status" value="1"/>
</dbReference>
<dbReference type="OrthoDB" id="367448at2"/>